<proteinExistence type="predicted"/>
<dbReference type="Gene3D" id="3.30.870.10">
    <property type="entry name" value="Endonuclease Chain A"/>
    <property type="match status" value="1"/>
</dbReference>
<dbReference type="GO" id="GO:0009395">
    <property type="term" value="P:phospholipid catabolic process"/>
    <property type="evidence" value="ECO:0007669"/>
    <property type="project" value="TreeGrafter"/>
</dbReference>
<dbReference type="AlphaFoldDB" id="A0A0S4JL51"/>
<keyword evidence="2" id="KW-0443">Lipid metabolism</keyword>
<keyword evidence="1" id="KW-0677">Repeat</keyword>
<evidence type="ECO:0000313" key="4">
    <source>
        <dbReference type="Proteomes" id="UP000051952"/>
    </source>
</evidence>
<accession>A0A0S4JL51</accession>
<dbReference type="EMBL" id="CYKH01001877">
    <property type="protein sequence ID" value="CUG90917.1"/>
    <property type="molecule type" value="Genomic_DNA"/>
</dbReference>
<dbReference type="PANTHER" id="PTHR18896">
    <property type="entry name" value="PHOSPHOLIPASE D"/>
    <property type="match status" value="1"/>
</dbReference>
<keyword evidence="4" id="KW-1185">Reference proteome</keyword>
<dbReference type="GO" id="GO:0004630">
    <property type="term" value="F:phospholipase D activity"/>
    <property type="evidence" value="ECO:0007669"/>
    <property type="project" value="TreeGrafter"/>
</dbReference>
<protein>
    <submittedName>
        <fullName evidence="3">Uncharacterized protein</fullName>
    </submittedName>
</protein>
<evidence type="ECO:0000256" key="1">
    <source>
        <dbReference type="ARBA" id="ARBA00022737"/>
    </source>
</evidence>
<sequence length="282" mass="32085">FLYFIGHRIVKEEGIVATHVYSHHQKHITILDGNNLTAYCGGCDIAVGRFDDATKPVFYNDELEGRYDTSLCCGGTKNDGKAFTLQEFSSGEPRLPWQDIQVRIDRQAALEIVVTFEHFFRIAVSEQFPNNDLRTLPALRYAPVGSPETNAVVQIVHTRDRWYGFEEFVVQLIGKATESIYIEQQYFQGYVSDLTINNLQNRVPFAIVEKIKERDDPAFYVHVVLPLIPDCFLKLDNAVTKHILLRFPHICSSASSFTVYRAPLKTKMETLSTIRSSCTAKP</sequence>
<reference evidence="4" key="1">
    <citation type="submission" date="2015-09" db="EMBL/GenBank/DDBJ databases">
        <authorList>
            <consortium name="Pathogen Informatics"/>
        </authorList>
    </citation>
    <scope>NUCLEOTIDE SEQUENCE [LARGE SCALE GENOMIC DNA]</scope>
    <source>
        <strain evidence="4">Lake Konstanz</strain>
    </source>
</reference>
<evidence type="ECO:0000313" key="3">
    <source>
        <dbReference type="EMBL" id="CUG90917.1"/>
    </source>
</evidence>
<name>A0A0S4JL51_BODSA</name>
<feature type="non-terminal residue" evidence="3">
    <location>
        <position position="1"/>
    </location>
</feature>
<dbReference type="OrthoDB" id="14911at2759"/>
<dbReference type="Proteomes" id="UP000051952">
    <property type="component" value="Unassembled WGS sequence"/>
</dbReference>
<dbReference type="GO" id="GO:0005886">
    <property type="term" value="C:plasma membrane"/>
    <property type="evidence" value="ECO:0007669"/>
    <property type="project" value="TreeGrafter"/>
</dbReference>
<organism evidence="3 4">
    <name type="scientific">Bodo saltans</name>
    <name type="common">Flagellated protozoan</name>
    <dbReference type="NCBI Taxonomy" id="75058"/>
    <lineage>
        <taxon>Eukaryota</taxon>
        <taxon>Discoba</taxon>
        <taxon>Euglenozoa</taxon>
        <taxon>Kinetoplastea</taxon>
        <taxon>Metakinetoplastina</taxon>
        <taxon>Eubodonida</taxon>
        <taxon>Bodonidae</taxon>
        <taxon>Bodo</taxon>
    </lineage>
</organism>
<evidence type="ECO:0000256" key="2">
    <source>
        <dbReference type="ARBA" id="ARBA00023098"/>
    </source>
</evidence>
<dbReference type="VEuPathDB" id="TriTrypDB:BSAL_29270"/>
<dbReference type="InterPro" id="IPR015679">
    <property type="entry name" value="PLipase_D_fam"/>
</dbReference>
<gene>
    <name evidence="3" type="ORF">BSAL_29270</name>
</gene>
<dbReference type="PANTHER" id="PTHR18896:SF60">
    <property type="entry name" value="PHOSPHOLIPASE D"/>
    <property type="match status" value="1"/>
</dbReference>